<evidence type="ECO:0000256" key="3">
    <source>
        <dbReference type="ARBA" id="ARBA00022525"/>
    </source>
</evidence>
<dbReference type="Proteomes" id="UP000629468">
    <property type="component" value="Unassembled WGS sequence"/>
</dbReference>
<comment type="caution">
    <text evidence="5">The sequence shown here is derived from an EMBL/GenBank/DDBJ whole genome shotgun (WGS) entry which is preliminary data.</text>
</comment>
<sequence>MYRIQQYVIRTRSYFWRALFRQLIHRRGGIQFPETVMFPRESSSGNTPDNTTPTLQLSSRLPAPLIIMKFFAILFALPAVVLGVSLSYDPIYDNRSGSLTSVACSDGPNGLIPRGFNTFGQLPGFPNIGGVPAIAGHGSSNCGSCWQVTYTNPQGARKSINILGIDTGFSGFNIALEAMNDLTNNQAENLGRINVDAVQLDPTACGLK</sequence>
<protein>
    <recommendedName>
        <fullName evidence="7">Cerato-platanin</fullName>
    </recommendedName>
</protein>
<gene>
    <name evidence="5" type="ORF">Agabi119p4_3905</name>
</gene>
<dbReference type="CDD" id="cd22778">
    <property type="entry name" value="DPBB_CEPL-like"/>
    <property type="match status" value="1"/>
</dbReference>
<keyword evidence="4" id="KW-0472">Membrane</keyword>
<feature type="transmembrane region" description="Helical" evidence="4">
    <location>
        <begin position="66"/>
        <end position="88"/>
    </location>
</feature>
<evidence type="ECO:0000313" key="5">
    <source>
        <dbReference type="EMBL" id="KAF7777833.1"/>
    </source>
</evidence>
<dbReference type="GO" id="GO:0005576">
    <property type="term" value="C:extracellular region"/>
    <property type="evidence" value="ECO:0007669"/>
    <property type="project" value="UniProtKB-SubCell"/>
</dbReference>
<dbReference type="InterPro" id="IPR036908">
    <property type="entry name" value="RlpA-like_sf"/>
</dbReference>
<dbReference type="EMBL" id="JABXXO010000005">
    <property type="protein sequence ID" value="KAF7777833.1"/>
    <property type="molecule type" value="Genomic_DNA"/>
</dbReference>
<keyword evidence="3" id="KW-0964">Secreted</keyword>
<organism evidence="5 6">
    <name type="scientific">Agaricus bisporus var. burnettii</name>
    <dbReference type="NCBI Taxonomy" id="192524"/>
    <lineage>
        <taxon>Eukaryota</taxon>
        <taxon>Fungi</taxon>
        <taxon>Dikarya</taxon>
        <taxon>Basidiomycota</taxon>
        <taxon>Agaricomycotina</taxon>
        <taxon>Agaricomycetes</taxon>
        <taxon>Agaricomycetidae</taxon>
        <taxon>Agaricales</taxon>
        <taxon>Agaricineae</taxon>
        <taxon>Agaricaceae</taxon>
        <taxon>Agaricus</taxon>
    </lineage>
</organism>
<comment type="similarity">
    <text evidence="2">Belongs to the cerato-platanin family.</text>
</comment>
<evidence type="ECO:0000256" key="4">
    <source>
        <dbReference type="SAM" id="Phobius"/>
    </source>
</evidence>
<keyword evidence="4" id="KW-1133">Transmembrane helix</keyword>
<dbReference type="SUPFAM" id="SSF50685">
    <property type="entry name" value="Barwin-like endoglucanases"/>
    <property type="match status" value="1"/>
</dbReference>
<evidence type="ECO:0008006" key="7">
    <source>
        <dbReference type="Google" id="ProtNLM"/>
    </source>
</evidence>
<evidence type="ECO:0000256" key="2">
    <source>
        <dbReference type="ARBA" id="ARBA00010421"/>
    </source>
</evidence>
<evidence type="ECO:0000313" key="6">
    <source>
        <dbReference type="Proteomes" id="UP000629468"/>
    </source>
</evidence>
<reference evidence="5 6" key="1">
    <citation type="journal article" name="Sci. Rep.">
        <title>Telomere-to-telomere assembled and centromere annotated genomes of the two main subspecies of the button mushroom Agaricus bisporus reveal especially polymorphic chromosome ends.</title>
        <authorList>
            <person name="Sonnenberg A.S.M."/>
            <person name="Sedaghat-Telgerd N."/>
            <person name="Lavrijssen B."/>
            <person name="Ohm R.A."/>
            <person name="Hendrickx P.M."/>
            <person name="Scholtmeijer K."/>
            <person name="Baars J.J.P."/>
            <person name="van Peer A."/>
        </authorList>
    </citation>
    <scope>NUCLEOTIDE SEQUENCE [LARGE SCALE GENOMIC DNA]</scope>
    <source>
        <strain evidence="5 6">H119_p4</strain>
    </source>
</reference>
<proteinExistence type="inferred from homology"/>
<evidence type="ECO:0000256" key="1">
    <source>
        <dbReference type="ARBA" id="ARBA00004613"/>
    </source>
</evidence>
<dbReference type="Pfam" id="PF07249">
    <property type="entry name" value="Cerato-platanin"/>
    <property type="match status" value="1"/>
</dbReference>
<name>A0A8H7KIE8_AGABI</name>
<comment type="subcellular location">
    <subcellularLocation>
        <location evidence="1">Secreted</location>
    </subcellularLocation>
</comment>
<dbReference type="Gene3D" id="2.40.40.10">
    <property type="entry name" value="RlpA-like domain"/>
    <property type="match status" value="1"/>
</dbReference>
<dbReference type="InterPro" id="IPR010829">
    <property type="entry name" value="Cerato-platanin"/>
</dbReference>
<dbReference type="AlphaFoldDB" id="A0A8H7KIE8"/>
<keyword evidence="4" id="KW-0812">Transmembrane</keyword>
<accession>A0A8H7KIE8</accession>